<name>A0A317XUC1_9BASI</name>
<dbReference type="InterPro" id="IPR011989">
    <property type="entry name" value="ARM-like"/>
</dbReference>
<dbReference type="SUPFAM" id="SSF48371">
    <property type="entry name" value="ARM repeat"/>
    <property type="match status" value="1"/>
</dbReference>
<dbReference type="FunCoup" id="A0A317XUC1">
    <property type="interactions" value="164"/>
</dbReference>
<dbReference type="EMBL" id="KZ819191">
    <property type="protein sequence ID" value="PWZ00969.1"/>
    <property type="molecule type" value="Genomic_DNA"/>
</dbReference>
<protein>
    <submittedName>
        <fullName evidence="3">Mo25-like protein</fullName>
    </submittedName>
</protein>
<dbReference type="Gene3D" id="1.25.10.10">
    <property type="entry name" value="Leucine-rich Repeat Variant"/>
    <property type="match status" value="1"/>
</dbReference>
<reference evidence="3 4" key="1">
    <citation type="journal article" date="2018" name="Mol. Biol. Evol.">
        <title>Broad Genomic Sampling Reveals a Smut Pathogenic Ancestry of the Fungal Clade Ustilaginomycotina.</title>
        <authorList>
            <person name="Kijpornyongpan T."/>
            <person name="Mondo S.J."/>
            <person name="Barry K."/>
            <person name="Sandor L."/>
            <person name="Lee J."/>
            <person name="Lipzen A."/>
            <person name="Pangilinan J."/>
            <person name="LaButti K."/>
            <person name="Hainaut M."/>
            <person name="Henrissat B."/>
            <person name="Grigoriev I.V."/>
            <person name="Spatafora J.W."/>
            <person name="Aime M.C."/>
        </authorList>
    </citation>
    <scope>NUCLEOTIDE SEQUENCE [LARGE SCALE GENOMIC DNA]</scope>
    <source>
        <strain evidence="3 4">MCA 3645</strain>
    </source>
</reference>
<dbReference type="InParanoid" id="A0A317XUC1"/>
<dbReference type="Pfam" id="PF08569">
    <property type="entry name" value="Mo25"/>
    <property type="match status" value="1"/>
</dbReference>
<proteinExistence type="inferred from homology"/>
<evidence type="ECO:0000256" key="2">
    <source>
        <dbReference type="SAM" id="MobiDB-lite"/>
    </source>
</evidence>
<dbReference type="GO" id="GO:0043539">
    <property type="term" value="F:protein serine/threonine kinase activator activity"/>
    <property type="evidence" value="ECO:0007669"/>
    <property type="project" value="TreeGrafter"/>
</dbReference>
<feature type="compositionally biased region" description="Low complexity" evidence="2">
    <location>
        <begin position="46"/>
        <end position="76"/>
    </location>
</feature>
<evidence type="ECO:0000256" key="1">
    <source>
        <dbReference type="ARBA" id="ARBA00011012"/>
    </source>
</evidence>
<evidence type="ECO:0000313" key="3">
    <source>
        <dbReference type="EMBL" id="PWZ00969.1"/>
    </source>
</evidence>
<dbReference type="GO" id="GO:0035556">
    <property type="term" value="P:intracellular signal transduction"/>
    <property type="evidence" value="ECO:0007669"/>
    <property type="project" value="TreeGrafter"/>
</dbReference>
<dbReference type="Proteomes" id="UP000246740">
    <property type="component" value="Unassembled WGS sequence"/>
</dbReference>
<dbReference type="PANTHER" id="PTHR10182">
    <property type="entry name" value="CALCIUM-BINDING PROTEIN 39-RELATED"/>
    <property type="match status" value="1"/>
</dbReference>
<dbReference type="AlphaFoldDB" id="A0A317XUC1"/>
<keyword evidence="4" id="KW-1185">Reference proteome</keyword>
<feature type="compositionally biased region" description="Low complexity" evidence="2">
    <location>
        <begin position="30"/>
        <end position="39"/>
    </location>
</feature>
<sequence>MNFIFKTKSRTPQELVRHLRDSIIRLDPSAASGSLSSSGNAGGSNFGSSSSSSSIHSSSLSNGSSSSGSNGLASSSESRRKAVEEVSKTLYSIKTILFGDGESDPQPEQVAQLATEVYSYDVLQLLISHIGKFEFEAKKDVSQIFNILLRRQIGSRSPTVEYLTTKPEVLFSALRGYENPDVALNTGMILREMLRHEPLAKILLHSERFYTFPDYIEKTTFGVSCDAFSNFKETLTRHKAMVASYLEQNYDRFFAMYTTLLQSPNYVTKRQSLKLLGEILLDRTNFNIMTRYISSEENLKMMMNLLRDRSKNIQFEAFHVFKVFVANPKKPPQIESILRRNSERLVSFLSNFHNDKDDEQFVDEKQYVVQIIEAAGKLKSPAGQHGVPQTA</sequence>
<dbReference type="InterPro" id="IPR013878">
    <property type="entry name" value="Mo25"/>
</dbReference>
<comment type="similarity">
    <text evidence="1">Belongs to the Mo25 family.</text>
</comment>
<dbReference type="PANTHER" id="PTHR10182:SF3">
    <property type="entry name" value="PROTEIN MO25"/>
    <property type="match status" value="1"/>
</dbReference>
<dbReference type="OrthoDB" id="609103at2759"/>
<feature type="region of interest" description="Disordered" evidence="2">
    <location>
        <begin position="30"/>
        <end position="78"/>
    </location>
</feature>
<organism evidence="3 4">
    <name type="scientific">Testicularia cyperi</name>
    <dbReference type="NCBI Taxonomy" id="1882483"/>
    <lineage>
        <taxon>Eukaryota</taxon>
        <taxon>Fungi</taxon>
        <taxon>Dikarya</taxon>
        <taxon>Basidiomycota</taxon>
        <taxon>Ustilaginomycotina</taxon>
        <taxon>Ustilaginomycetes</taxon>
        <taxon>Ustilaginales</taxon>
        <taxon>Anthracoideaceae</taxon>
        <taxon>Testicularia</taxon>
    </lineage>
</organism>
<accession>A0A317XUC1</accession>
<gene>
    <name evidence="3" type="ORF">BCV70DRAFT_199335</name>
</gene>
<evidence type="ECO:0000313" key="4">
    <source>
        <dbReference type="Proteomes" id="UP000246740"/>
    </source>
</evidence>
<dbReference type="InterPro" id="IPR016024">
    <property type="entry name" value="ARM-type_fold"/>
</dbReference>
<dbReference type="STRING" id="1882483.A0A317XUC1"/>